<dbReference type="EMBL" id="BPQQ01000116">
    <property type="protein sequence ID" value="GJE04378.1"/>
    <property type="molecule type" value="Genomic_DNA"/>
</dbReference>
<dbReference type="Proteomes" id="UP001055153">
    <property type="component" value="Unassembled WGS sequence"/>
</dbReference>
<gene>
    <name evidence="1" type="ORF">GMJLKIPL_6339</name>
</gene>
<reference evidence="1" key="1">
    <citation type="journal article" date="2021" name="Front. Microbiol.">
        <title>Comprehensive Comparative Genomics and Phenotyping of Methylobacterium Species.</title>
        <authorList>
            <person name="Alessa O."/>
            <person name="Ogura Y."/>
            <person name="Fujitani Y."/>
            <person name="Takami H."/>
            <person name="Hayashi T."/>
            <person name="Sahin N."/>
            <person name="Tani A."/>
        </authorList>
    </citation>
    <scope>NUCLEOTIDE SEQUENCE</scope>
    <source>
        <strain evidence="1">DSM 17168</strain>
    </source>
</reference>
<name>A0ABQ4SPL8_9HYPH</name>
<accession>A0ABQ4SPL8</accession>
<evidence type="ECO:0000313" key="2">
    <source>
        <dbReference type="Proteomes" id="UP001055153"/>
    </source>
</evidence>
<sequence>MMKLIAVRQEKQGDFIKRIMEESDKLTAKEVLADYVNNFRFSHGKVSPIAKKSLDINDIVLRMMHQCFDNKG</sequence>
<evidence type="ECO:0000313" key="1">
    <source>
        <dbReference type="EMBL" id="GJE04378.1"/>
    </source>
</evidence>
<protein>
    <submittedName>
        <fullName evidence="1">Uncharacterized protein</fullName>
    </submittedName>
</protein>
<keyword evidence="2" id="KW-1185">Reference proteome</keyword>
<reference evidence="1" key="2">
    <citation type="submission" date="2021-08" db="EMBL/GenBank/DDBJ databases">
        <authorList>
            <person name="Tani A."/>
            <person name="Ola A."/>
            <person name="Ogura Y."/>
            <person name="Katsura K."/>
            <person name="Hayashi T."/>
        </authorList>
    </citation>
    <scope>NUCLEOTIDE SEQUENCE</scope>
    <source>
        <strain evidence="1">DSM 17168</strain>
    </source>
</reference>
<proteinExistence type="predicted"/>
<comment type="caution">
    <text evidence="1">The sequence shown here is derived from an EMBL/GenBank/DDBJ whole genome shotgun (WGS) entry which is preliminary data.</text>
</comment>
<organism evidence="1 2">
    <name type="scientific">Methylobacterium isbiliense</name>
    <dbReference type="NCBI Taxonomy" id="315478"/>
    <lineage>
        <taxon>Bacteria</taxon>
        <taxon>Pseudomonadati</taxon>
        <taxon>Pseudomonadota</taxon>
        <taxon>Alphaproteobacteria</taxon>
        <taxon>Hyphomicrobiales</taxon>
        <taxon>Methylobacteriaceae</taxon>
        <taxon>Methylobacterium</taxon>
    </lineage>
</organism>